<gene>
    <name evidence="13" type="ORF">HPLM_LOCUS14776</name>
</gene>
<feature type="region of interest" description="Disordered" evidence="11">
    <location>
        <begin position="294"/>
        <end position="314"/>
    </location>
</feature>
<accession>A0A0N4WT80</accession>
<evidence type="ECO:0000256" key="9">
    <source>
        <dbReference type="PROSITE-ProRule" id="PRU00125"/>
    </source>
</evidence>
<dbReference type="GO" id="GO:0046872">
    <property type="term" value="F:metal ion binding"/>
    <property type="evidence" value="ECO:0007669"/>
    <property type="project" value="UniProtKB-KW"/>
</dbReference>
<reference evidence="13 14" key="2">
    <citation type="submission" date="2018-11" db="EMBL/GenBank/DDBJ databases">
        <authorList>
            <consortium name="Pathogen Informatics"/>
        </authorList>
    </citation>
    <scope>NUCLEOTIDE SEQUENCE [LARGE SCALE GENOMIC DNA]</scope>
    <source>
        <strain evidence="13 14">MHpl1</strain>
    </source>
</reference>
<dbReference type="FunFam" id="2.10.110.10:FF:000008">
    <property type="entry name" value="Paxillin isoform 1"/>
    <property type="match status" value="1"/>
</dbReference>
<dbReference type="GO" id="GO:0003779">
    <property type="term" value="F:actin binding"/>
    <property type="evidence" value="ECO:0007669"/>
    <property type="project" value="TreeGrafter"/>
</dbReference>
<feature type="compositionally biased region" description="Polar residues" evidence="11">
    <location>
        <begin position="165"/>
        <end position="183"/>
    </location>
</feature>
<evidence type="ECO:0000256" key="8">
    <source>
        <dbReference type="ARBA" id="ARBA00023038"/>
    </source>
</evidence>
<dbReference type="WBParaSite" id="HPLM_0001478401-mRNA-1">
    <property type="protein sequence ID" value="HPLM_0001478401-mRNA-1"/>
    <property type="gene ID" value="HPLM_0001478401"/>
</dbReference>
<evidence type="ECO:0000259" key="12">
    <source>
        <dbReference type="PROSITE" id="PS50023"/>
    </source>
</evidence>
<evidence type="ECO:0000256" key="5">
    <source>
        <dbReference type="ARBA" id="ARBA00022737"/>
    </source>
</evidence>
<evidence type="ECO:0000256" key="1">
    <source>
        <dbReference type="ARBA" id="ARBA00004282"/>
    </source>
</evidence>
<feature type="domain" description="LIM zinc-binding" evidence="12">
    <location>
        <begin position="783"/>
        <end position="837"/>
    </location>
</feature>
<evidence type="ECO:0000256" key="6">
    <source>
        <dbReference type="ARBA" id="ARBA00022833"/>
    </source>
</evidence>
<protein>
    <submittedName>
        <fullName evidence="15">LIM zinc-binding domain-containing protein</fullName>
    </submittedName>
</protein>
<proteinExistence type="predicted"/>
<dbReference type="GO" id="GO:0051371">
    <property type="term" value="F:muscle alpha-actinin binding"/>
    <property type="evidence" value="ECO:0007669"/>
    <property type="project" value="TreeGrafter"/>
</dbReference>
<keyword evidence="7" id="KW-0965">Cell junction</keyword>
<evidence type="ECO:0000313" key="13">
    <source>
        <dbReference type="EMBL" id="VDO54104.1"/>
    </source>
</evidence>
<keyword evidence="5" id="KW-0677">Repeat</keyword>
<evidence type="ECO:0000313" key="15">
    <source>
        <dbReference type="WBParaSite" id="HPLM_0001478401-mRNA-1"/>
    </source>
</evidence>
<evidence type="ECO:0000313" key="14">
    <source>
        <dbReference type="Proteomes" id="UP000268014"/>
    </source>
</evidence>
<dbReference type="GO" id="GO:0031941">
    <property type="term" value="C:filamentous actin"/>
    <property type="evidence" value="ECO:0007669"/>
    <property type="project" value="TreeGrafter"/>
</dbReference>
<dbReference type="FunFam" id="2.10.110.10:FF:000060">
    <property type="entry name" value="Uncharacterized protein, isoform Z"/>
    <property type="match status" value="1"/>
</dbReference>
<feature type="compositionally biased region" description="Polar residues" evidence="11">
    <location>
        <begin position="332"/>
        <end position="347"/>
    </location>
</feature>
<dbReference type="PANTHER" id="PTHR24214:SF38">
    <property type="entry name" value="PDZ AND LIM DOMAIN PROTEIN ZASP-RELATED"/>
    <property type="match status" value="1"/>
</dbReference>
<dbReference type="GO" id="GO:0061061">
    <property type="term" value="P:muscle structure development"/>
    <property type="evidence" value="ECO:0007669"/>
    <property type="project" value="TreeGrafter"/>
</dbReference>
<name>A0A0N4WT80_HAEPC</name>
<dbReference type="GO" id="GO:0001725">
    <property type="term" value="C:stress fiber"/>
    <property type="evidence" value="ECO:0007669"/>
    <property type="project" value="TreeGrafter"/>
</dbReference>
<keyword evidence="3" id="KW-0963">Cytoplasm</keyword>
<reference evidence="15" key="1">
    <citation type="submission" date="2017-02" db="UniProtKB">
        <authorList>
            <consortium name="WormBaseParasite"/>
        </authorList>
    </citation>
    <scope>IDENTIFICATION</scope>
</reference>
<dbReference type="AlphaFoldDB" id="A0A0N4WT80"/>
<organism evidence="15">
    <name type="scientific">Haemonchus placei</name>
    <name type="common">Barber's pole worm</name>
    <dbReference type="NCBI Taxonomy" id="6290"/>
    <lineage>
        <taxon>Eukaryota</taxon>
        <taxon>Metazoa</taxon>
        <taxon>Ecdysozoa</taxon>
        <taxon>Nematoda</taxon>
        <taxon>Chromadorea</taxon>
        <taxon>Rhabditida</taxon>
        <taxon>Rhabditina</taxon>
        <taxon>Rhabditomorpha</taxon>
        <taxon>Strongyloidea</taxon>
        <taxon>Trichostrongylidae</taxon>
        <taxon>Haemonchus</taxon>
    </lineage>
</organism>
<comment type="subcellular location">
    <subcellularLocation>
        <location evidence="1">Cell junction</location>
    </subcellularLocation>
    <subcellularLocation>
        <location evidence="2">Cytoplasm</location>
    </subcellularLocation>
</comment>
<feature type="region of interest" description="Disordered" evidence="11">
    <location>
        <begin position="377"/>
        <end position="433"/>
    </location>
</feature>
<evidence type="ECO:0000256" key="4">
    <source>
        <dbReference type="ARBA" id="ARBA00022723"/>
    </source>
</evidence>
<feature type="compositionally biased region" description="Pro residues" evidence="11">
    <location>
        <begin position="52"/>
        <end position="65"/>
    </location>
</feature>
<feature type="region of interest" description="Disordered" evidence="11">
    <location>
        <begin position="1"/>
        <end position="183"/>
    </location>
</feature>
<dbReference type="OrthoDB" id="5911912at2759"/>
<dbReference type="Gene3D" id="2.10.110.10">
    <property type="entry name" value="Cysteine Rich Protein"/>
    <property type="match status" value="3"/>
</dbReference>
<dbReference type="PROSITE" id="PS50023">
    <property type="entry name" value="LIM_DOMAIN_2"/>
    <property type="match status" value="2"/>
</dbReference>
<evidence type="ECO:0000256" key="7">
    <source>
        <dbReference type="ARBA" id="ARBA00022949"/>
    </source>
</evidence>
<dbReference type="Proteomes" id="UP000268014">
    <property type="component" value="Unassembled WGS sequence"/>
</dbReference>
<keyword evidence="14" id="KW-1185">Reference proteome</keyword>
<feature type="region of interest" description="Disordered" evidence="11">
    <location>
        <begin position="621"/>
        <end position="641"/>
    </location>
</feature>
<feature type="compositionally biased region" description="Basic and acidic residues" evidence="11">
    <location>
        <begin position="151"/>
        <end position="164"/>
    </location>
</feature>
<evidence type="ECO:0000256" key="10">
    <source>
        <dbReference type="SAM" id="Coils"/>
    </source>
</evidence>
<dbReference type="InterPro" id="IPR050604">
    <property type="entry name" value="PDZ-LIM_domain"/>
</dbReference>
<feature type="compositionally biased region" description="Polar residues" evidence="11">
    <location>
        <begin position="1"/>
        <end position="10"/>
    </location>
</feature>
<dbReference type="GO" id="GO:0030018">
    <property type="term" value="C:Z disc"/>
    <property type="evidence" value="ECO:0007669"/>
    <property type="project" value="TreeGrafter"/>
</dbReference>
<evidence type="ECO:0000256" key="3">
    <source>
        <dbReference type="ARBA" id="ARBA00022490"/>
    </source>
</evidence>
<keyword evidence="8 9" id="KW-0440">LIM domain</keyword>
<keyword evidence="4 9" id="KW-0479">Metal-binding</keyword>
<dbReference type="GO" id="GO:0030036">
    <property type="term" value="P:actin cytoskeleton organization"/>
    <property type="evidence" value="ECO:0007669"/>
    <property type="project" value="TreeGrafter"/>
</dbReference>
<dbReference type="STRING" id="6290.A0A0N4WT80"/>
<dbReference type="EMBL" id="UZAF01018699">
    <property type="protein sequence ID" value="VDO54104.1"/>
    <property type="molecule type" value="Genomic_DNA"/>
</dbReference>
<feature type="region of interest" description="Disordered" evidence="11">
    <location>
        <begin position="230"/>
        <end position="260"/>
    </location>
</feature>
<dbReference type="CDD" id="cd09455">
    <property type="entry name" value="LIM1_Enigma_like_1"/>
    <property type="match status" value="1"/>
</dbReference>
<evidence type="ECO:0000256" key="11">
    <source>
        <dbReference type="SAM" id="MobiDB-lite"/>
    </source>
</evidence>
<dbReference type="CDD" id="cd09461">
    <property type="entry name" value="LIM3_Enigma_like_1"/>
    <property type="match status" value="1"/>
</dbReference>
<dbReference type="FunFam" id="2.10.110.10:FF:000069">
    <property type="entry name" value="Uncharacterized protein, isoform Z"/>
    <property type="match status" value="1"/>
</dbReference>
<dbReference type="Pfam" id="PF00412">
    <property type="entry name" value="LIM"/>
    <property type="match status" value="3"/>
</dbReference>
<feature type="region of interest" description="Disordered" evidence="11">
    <location>
        <begin position="332"/>
        <end position="364"/>
    </location>
</feature>
<dbReference type="SUPFAM" id="SSF57716">
    <property type="entry name" value="Glucocorticoid receptor-like (DNA-binding domain)"/>
    <property type="match status" value="2"/>
</dbReference>
<dbReference type="SMART" id="SM00132">
    <property type="entry name" value="LIM"/>
    <property type="match status" value="3"/>
</dbReference>
<evidence type="ECO:0000256" key="2">
    <source>
        <dbReference type="ARBA" id="ARBA00004496"/>
    </source>
</evidence>
<dbReference type="GO" id="GO:0005912">
    <property type="term" value="C:adherens junction"/>
    <property type="evidence" value="ECO:0007669"/>
    <property type="project" value="TreeGrafter"/>
</dbReference>
<keyword evidence="6 9" id="KW-0862">Zinc</keyword>
<dbReference type="OMA" id="KEEWRQQ"/>
<feature type="compositionally biased region" description="Polar residues" evidence="11">
    <location>
        <begin position="230"/>
        <end position="259"/>
    </location>
</feature>
<dbReference type="InterPro" id="IPR001781">
    <property type="entry name" value="Znf_LIM"/>
</dbReference>
<feature type="coiled-coil region" evidence="10">
    <location>
        <begin position="500"/>
        <end position="545"/>
    </location>
</feature>
<keyword evidence="10" id="KW-0175">Coiled coil</keyword>
<dbReference type="PANTHER" id="PTHR24214">
    <property type="entry name" value="PDZ AND LIM DOMAIN PROTEIN ZASP"/>
    <property type="match status" value="1"/>
</dbReference>
<dbReference type="PROSITE" id="PS00478">
    <property type="entry name" value="LIM_DOMAIN_1"/>
    <property type="match status" value="1"/>
</dbReference>
<feature type="domain" description="LIM zinc-binding" evidence="12">
    <location>
        <begin position="723"/>
        <end position="782"/>
    </location>
</feature>
<sequence>MSVFSKSVLFSPSLRGVPSSVNYGTTQQHTTTTNSVSARPAGQHSPQAQHSPNPPPVPSNPPPESRVPESVRSAVSPRRAKSPRQWPPERGLPTLRYWQIDPASQSRKEKENEPSSLYEMVEATDREEVRSSRKGRRYKDPHLTPQFSHPEIAENESHQKEISDKNSTAHSMTSPTPLSAKPTINNGIHWTVIHAPCTSELRAQHPRVETPTIDRPQKLSDVPELIVTQPDSKITSQTAPQNQTSTLLPPQTTDSSTSPIPIVELPRRRSCAEDPSTIVRALSPAPFRKASPSIIPSAPRDLLHPSEPSVPGDSLHPLEVDTSDHPYPSLVGVNTTPRPFSIRNRSPSPVPTIEEKPKRPKTLKKVDFSRATVIPEPWNDTCEANNEEDVSTEPSPTVSLPFTPPGGKEAPSMDAATPYDGDESEIYDNKSDNASTLEMELADEQEQWMREELELAQKEELAKLSPLQNDKDPDQKEEWRQQAMALLNDDTQMERDFAIVAALNERLQGLKDMEEEDRQRAIECIERHQSNLEEQQDQLSALLDSAIAFLKNLDTSPSMAASEKSHPKRESPEPAVVKTDPLCCARGELETTSDRFIGPGDFIAEKLEQICANDGQSFTRSTFEQHTEQRTTTGGGAAGAPSGKLLETRGHGSLNNPGGRIPYCESCKQQIRGAFVLATGLAWCPEHFVCAYRGCGRRLLECGFVEESGSKYCEGCFEAHIAPRCAKCSKPIISDCLNAMQKKWHPTCFTCAHCHKPFGNTAFYLENGLAYCESDWNALFTTKCVSCKYPIEAGDRWVEALGNAFHSNCFNCTRCHSNLEGESFFAKNGQPYCKMHA</sequence>
<dbReference type="CDD" id="cd08368">
    <property type="entry name" value="LIM"/>
    <property type="match status" value="1"/>
</dbReference>